<dbReference type="OrthoDB" id="69432at2"/>
<feature type="chain" id="PRO_5011764670" description="TraB family protein" evidence="1">
    <location>
        <begin position="21"/>
        <end position="407"/>
    </location>
</feature>
<reference evidence="2 3" key="1">
    <citation type="submission" date="2016-10" db="EMBL/GenBank/DDBJ databases">
        <authorList>
            <person name="de Groot N.N."/>
        </authorList>
    </citation>
    <scope>NUCLEOTIDE SEQUENCE [LARGE SCALE GENOMIC DNA]</scope>
    <source>
        <strain evidence="2 3">DSM 16077</strain>
    </source>
</reference>
<gene>
    <name evidence="2" type="ORF">SAMN04488568_12328</name>
</gene>
<dbReference type="Pfam" id="PF18950">
    <property type="entry name" value="DUF5694"/>
    <property type="match status" value="1"/>
</dbReference>
<sequence length="407" mass="43005">MKTISMPIPALAAALGLALAACSPQPADPAATTAGAATNAATDTASTADTVTAPRLAGSPVFERTGAAPLIDFAGVQAVLGGEPTRVLVLGTAHLNQLPEAALSPDHLALLLDRLAAYRPDIIAVESVGGRGCDTLRRHAALYPGVADDYCTDPATALERLGMTQPEAALAVETEFPALTENPSATQRRRLATLFFGAGEPWSAALQWSRLDPADRIADEVVSPALRDRLNRFLTSRNENSLIGLALGNQLGLERLAAMDDHTADIVRMRAPGALGPVIQGVWAAEHPLDARMDAAQQAYLGSAAGVLEGYRFLNSEAYQRFVIEGDFGLAAATPDEDAVARQYLAWWQVRGLRMAANVVEAAGNQPGARVLVIVGASHKAYFDAYLDQMHDFELVSVEQVLADPVE</sequence>
<evidence type="ECO:0000313" key="2">
    <source>
        <dbReference type="EMBL" id="SDM81152.1"/>
    </source>
</evidence>
<keyword evidence="3" id="KW-1185">Reference proteome</keyword>
<name>A0A1G9W9F4_9PROT</name>
<evidence type="ECO:0008006" key="4">
    <source>
        <dbReference type="Google" id="ProtNLM"/>
    </source>
</evidence>
<protein>
    <recommendedName>
        <fullName evidence="4">TraB family protein</fullName>
    </recommendedName>
</protein>
<feature type="signal peptide" evidence="1">
    <location>
        <begin position="1"/>
        <end position="20"/>
    </location>
</feature>
<evidence type="ECO:0000256" key="1">
    <source>
        <dbReference type="SAM" id="SignalP"/>
    </source>
</evidence>
<dbReference type="RefSeq" id="WP_091771767.1">
    <property type="nucleotide sequence ID" value="NZ_FNHG01000023.1"/>
</dbReference>
<keyword evidence="1" id="KW-0732">Signal</keyword>
<dbReference type="EMBL" id="FNHG01000023">
    <property type="protein sequence ID" value="SDM81152.1"/>
    <property type="molecule type" value="Genomic_DNA"/>
</dbReference>
<organism evidence="2 3">
    <name type="scientific">Maricaulis salignorans</name>
    <dbReference type="NCBI Taxonomy" id="144026"/>
    <lineage>
        <taxon>Bacteria</taxon>
        <taxon>Pseudomonadati</taxon>
        <taxon>Pseudomonadota</taxon>
        <taxon>Alphaproteobacteria</taxon>
        <taxon>Maricaulales</taxon>
        <taxon>Maricaulaceae</taxon>
        <taxon>Maricaulis</taxon>
    </lineage>
</organism>
<proteinExistence type="predicted"/>
<dbReference type="PROSITE" id="PS51257">
    <property type="entry name" value="PROKAR_LIPOPROTEIN"/>
    <property type="match status" value="1"/>
</dbReference>
<dbReference type="STRING" id="144026.SAMN04488568_12328"/>
<accession>A0A1G9W9F4</accession>
<dbReference type="InterPro" id="IPR043749">
    <property type="entry name" value="DUF5694"/>
</dbReference>
<evidence type="ECO:0000313" key="3">
    <source>
        <dbReference type="Proteomes" id="UP000199759"/>
    </source>
</evidence>
<dbReference type="Proteomes" id="UP000199759">
    <property type="component" value="Unassembled WGS sequence"/>
</dbReference>
<dbReference type="AlphaFoldDB" id="A0A1G9W9F4"/>